<proteinExistence type="inferred from homology"/>
<evidence type="ECO:0000256" key="6">
    <source>
        <dbReference type="ARBA" id="ARBA00022833"/>
    </source>
</evidence>
<organism evidence="13 14">
    <name type="scientific">Lentinula lateritia</name>
    <dbReference type="NCBI Taxonomy" id="40482"/>
    <lineage>
        <taxon>Eukaryota</taxon>
        <taxon>Fungi</taxon>
        <taxon>Dikarya</taxon>
        <taxon>Basidiomycota</taxon>
        <taxon>Agaricomycotina</taxon>
        <taxon>Agaricomycetes</taxon>
        <taxon>Agaricomycetidae</taxon>
        <taxon>Agaricales</taxon>
        <taxon>Marasmiineae</taxon>
        <taxon>Omphalotaceae</taxon>
        <taxon>Lentinula</taxon>
    </lineage>
</organism>
<dbReference type="PANTHER" id="PTHR45884">
    <property type="entry name" value="N-ACETYLTRANSFERASE ECO"/>
    <property type="match status" value="1"/>
</dbReference>
<feature type="domain" description="N-acetyltransferase ESCO acetyl-transferase" evidence="12">
    <location>
        <begin position="253"/>
        <end position="315"/>
    </location>
</feature>
<name>A0ABQ8VBG3_9AGAR</name>
<dbReference type="PANTHER" id="PTHR45884:SF2">
    <property type="entry name" value="N-ACETYLTRANSFERASE ECO"/>
    <property type="match status" value="1"/>
</dbReference>
<feature type="region of interest" description="Disordered" evidence="10">
    <location>
        <begin position="1"/>
        <end position="64"/>
    </location>
</feature>
<feature type="compositionally biased region" description="Low complexity" evidence="10">
    <location>
        <begin position="18"/>
        <end position="35"/>
    </location>
</feature>
<feature type="domain" description="N-acetyltransferase ESCO zinc-finger" evidence="11">
    <location>
        <begin position="70"/>
        <end position="107"/>
    </location>
</feature>
<evidence type="ECO:0000313" key="14">
    <source>
        <dbReference type="Proteomes" id="UP001150217"/>
    </source>
</evidence>
<evidence type="ECO:0000256" key="8">
    <source>
        <dbReference type="ARBA" id="ARBA00023306"/>
    </source>
</evidence>
<evidence type="ECO:0000313" key="13">
    <source>
        <dbReference type="EMBL" id="KAJ4479469.1"/>
    </source>
</evidence>
<evidence type="ECO:0000256" key="4">
    <source>
        <dbReference type="ARBA" id="ARBA00022723"/>
    </source>
</evidence>
<evidence type="ECO:0000259" key="11">
    <source>
        <dbReference type="Pfam" id="PF13878"/>
    </source>
</evidence>
<keyword evidence="9" id="KW-0012">Acyltransferase</keyword>
<keyword evidence="4" id="KW-0479">Metal-binding</keyword>
<dbReference type="Pfam" id="PF13880">
    <property type="entry name" value="Acetyltransf_13"/>
    <property type="match status" value="1"/>
</dbReference>
<evidence type="ECO:0000256" key="3">
    <source>
        <dbReference type="ARBA" id="ARBA00022679"/>
    </source>
</evidence>
<reference evidence="13" key="1">
    <citation type="submission" date="2022-08" db="EMBL/GenBank/DDBJ databases">
        <title>A Global Phylogenomic Analysis of the Shiitake Genus Lentinula.</title>
        <authorList>
            <consortium name="DOE Joint Genome Institute"/>
            <person name="Sierra-Patev S."/>
            <person name="Min B."/>
            <person name="Naranjo-Ortiz M."/>
            <person name="Looney B."/>
            <person name="Konkel Z."/>
            <person name="Slot J.C."/>
            <person name="Sakamoto Y."/>
            <person name="Steenwyk J.L."/>
            <person name="Rokas A."/>
            <person name="Carro J."/>
            <person name="Camarero S."/>
            <person name="Ferreira P."/>
            <person name="Molpeceres G."/>
            <person name="Ruiz-Duenas F.J."/>
            <person name="Serrano A."/>
            <person name="Henrissat B."/>
            <person name="Drula E."/>
            <person name="Hughes K.W."/>
            <person name="Mata J.L."/>
            <person name="Ishikawa N.K."/>
            <person name="Vargas-Isla R."/>
            <person name="Ushijima S."/>
            <person name="Smith C.A."/>
            <person name="Ahrendt S."/>
            <person name="Andreopoulos W."/>
            <person name="He G."/>
            <person name="Labutti K."/>
            <person name="Lipzen A."/>
            <person name="Ng V."/>
            <person name="Riley R."/>
            <person name="Sandor L."/>
            <person name="Barry K."/>
            <person name="Martinez A.T."/>
            <person name="Xiao Y."/>
            <person name="Gibbons J.G."/>
            <person name="Terashima K."/>
            <person name="Grigoriev I.V."/>
            <person name="Hibbett D.S."/>
        </authorList>
    </citation>
    <scope>NUCLEOTIDE SEQUENCE</scope>
    <source>
        <strain evidence="13">RHP3577 ss4</strain>
    </source>
</reference>
<keyword evidence="8" id="KW-0131">Cell cycle</keyword>
<keyword evidence="6" id="KW-0862">Zinc</keyword>
<evidence type="ECO:0000256" key="2">
    <source>
        <dbReference type="ARBA" id="ARBA00005816"/>
    </source>
</evidence>
<keyword evidence="14" id="KW-1185">Reference proteome</keyword>
<dbReference type="Proteomes" id="UP001150217">
    <property type="component" value="Unassembled WGS sequence"/>
</dbReference>
<evidence type="ECO:0000256" key="1">
    <source>
        <dbReference type="ARBA" id="ARBA00004123"/>
    </source>
</evidence>
<sequence length="330" mass="35840">MSSKVKRTYASRSDKPKPCFSSPPSTLSCPLSAPSIKRKRLFGDSQSQVDASAKRVKSSKEKPRQKTLKQLHFCIDQSIVRTCAICKLSYTKGAEDDEDLHRAHCARVQRGMEWGKEEERDKAGAGNVKEIVEVVKLKDGKKGRIICVDATVGGKIGTKLSTLLETINVTLSASTLSPEALRASKAYLFLLPAITPNKEKIVGCIFAQRIEKAMAVAPLSSSVPENVDAIPSSRSLLTMNDTTGLFCYPELLPTALGISRIFVTSTQRRQGIASSLLSAAAQTAVHGCVLDPKDGQIAFSQTTGDGIALMRNWGQGGIRIYDEDNCQMYL</sequence>
<dbReference type="InterPro" id="IPR028005">
    <property type="entry name" value="AcTrfase_ESCO_Znf_dom"/>
</dbReference>
<evidence type="ECO:0000256" key="5">
    <source>
        <dbReference type="ARBA" id="ARBA00022771"/>
    </source>
</evidence>
<dbReference type="Pfam" id="PF13878">
    <property type="entry name" value="zf-C2H2_3"/>
    <property type="match status" value="1"/>
</dbReference>
<evidence type="ECO:0000256" key="10">
    <source>
        <dbReference type="SAM" id="MobiDB-lite"/>
    </source>
</evidence>
<keyword evidence="7" id="KW-0539">Nucleus</keyword>
<comment type="caution">
    <text evidence="13">The sequence shown here is derived from an EMBL/GenBank/DDBJ whole genome shotgun (WGS) entry which is preliminary data.</text>
</comment>
<dbReference type="EMBL" id="JANVFT010000063">
    <property type="protein sequence ID" value="KAJ4479469.1"/>
    <property type="molecule type" value="Genomic_DNA"/>
</dbReference>
<evidence type="ECO:0000256" key="7">
    <source>
        <dbReference type="ARBA" id="ARBA00023242"/>
    </source>
</evidence>
<accession>A0ABQ8VBG3</accession>
<protein>
    <recommendedName>
        <fullName evidence="15">N-acetyltransferase ECO1</fullName>
    </recommendedName>
</protein>
<dbReference type="SUPFAM" id="SSF55729">
    <property type="entry name" value="Acyl-CoA N-acyltransferases (Nat)"/>
    <property type="match status" value="1"/>
</dbReference>
<evidence type="ECO:0000256" key="9">
    <source>
        <dbReference type="ARBA" id="ARBA00023315"/>
    </source>
</evidence>
<evidence type="ECO:0008006" key="15">
    <source>
        <dbReference type="Google" id="ProtNLM"/>
    </source>
</evidence>
<dbReference type="InterPro" id="IPR028009">
    <property type="entry name" value="ESCO_Acetyltransf_dom"/>
</dbReference>
<dbReference type="PROSITE" id="PS51257">
    <property type="entry name" value="PROKAR_LIPOPROTEIN"/>
    <property type="match status" value="1"/>
</dbReference>
<dbReference type="InterPro" id="IPR016181">
    <property type="entry name" value="Acyl_CoA_acyltransferase"/>
</dbReference>
<keyword evidence="3" id="KW-0808">Transferase</keyword>
<comment type="subcellular location">
    <subcellularLocation>
        <location evidence="1">Nucleus</location>
    </subcellularLocation>
</comment>
<evidence type="ECO:0000259" key="12">
    <source>
        <dbReference type="Pfam" id="PF13880"/>
    </source>
</evidence>
<keyword evidence="5" id="KW-0863">Zinc-finger</keyword>
<gene>
    <name evidence="13" type="ORF">C8R41DRAFT_504066</name>
</gene>
<dbReference type="CDD" id="cd04301">
    <property type="entry name" value="NAT_SF"/>
    <property type="match status" value="1"/>
</dbReference>
<comment type="similarity">
    <text evidence="2">Belongs to the acetyltransferase family. ECO subfamily.</text>
</comment>